<dbReference type="PANTHER" id="PTHR30511">
    <property type="entry name" value="ALANINE RACEMASE"/>
    <property type="match status" value="1"/>
</dbReference>
<dbReference type="Proteomes" id="UP000244893">
    <property type="component" value="Unassembled WGS sequence"/>
</dbReference>
<dbReference type="RefSeq" id="WP_116754797.1">
    <property type="nucleotide sequence ID" value="NZ_JBHUEX010000001.1"/>
</dbReference>
<comment type="pathway">
    <text evidence="4">Amino-acid biosynthesis; D-alanine biosynthesis; D-alanine from L-alanine: step 1/1.</text>
</comment>
<protein>
    <recommendedName>
        <fullName evidence="4">Alanine racemase</fullName>
        <ecNumber evidence="4">5.1.1.1</ecNumber>
    </recommendedName>
</protein>
<comment type="caution">
    <text evidence="8">The sequence shown here is derived from an EMBL/GenBank/DDBJ whole genome shotgun (WGS) entry which is preliminary data.</text>
</comment>
<dbReference type="Pfam" id="PF00842">
    <property type="entry name" value="Ala_racemase_C"/>
    <property type="match status" value="1"/>
</dbReference>
<comment type="similarity">
    <text evidence="4">Belongs to the alanine racemase family.</text>
</comment>
<dbReference type="GO" id="GO:0008784">
    <property type="term" value="F:alanine racemase activity"/>
    <property type="evidence" value="ECO:0007669"/>
    <property type="project" value="UniProtKB-UniRule"/>
</dbReference>
<name>A0A2V1HR89_9MICO</name>
<dbReference type="InterPro" id="IPR000821">
    <property type="entry name" value="Ala_racemase"/>
</dbReference>
<gene>
    <name evidence="8" type="primary">alr</name>
    <name evidence="8" type="ORF">DDQ50_00560</name>
</gene>
<evidence type="ECO:0000259" key="7">
    <source>
        <dbReference type="SMART" id="SM01005"/>
    </source>
</evidence>
<feature type="binding site" evidence="4 6">
    <location>
        <position position="132"/>
    </location>
    <ligand>
        <name>substrate</name>
    </ligand>
</feature>
<feature type="domain" description="Alanine racemase C-terminal" evidence="7">
    <location>
        <begin position="241"/>
        <end position="366"/>
    </location>
</feature>
<dbReference type="InterPro" id="IPR020622">
    <property type="entry name" value="Ala_racemase_pyridoxalP-BS"/>
</dbReference>
<dbReference type="CDD" id="cd00430">
    <property type="entry name" value="PLPDE_III_AR"/>
    <property type="match status" value="1"/>
</dbReference>
<dbReference type="EMBL" id="QEOP01000001">
    <property type="protein sequence ID" value="PVZ95058.1"/>
    <property type="molecule type" value="Genomic_DNA"/>
</dbReference>
<evidence type="ECO:0000256" key="2">
    <source>
        <dbReference type="ARBA" id="ARBA00022898"/>
    </source>
</evidence>
<feature type="active site" description="Proton acceptor; specific for D-alanine" evidence="4">
    <location>
        <position position="36"/>
    </location>
</feature>
<dbReference type="GO" id="GO:0005829">
    <property type="term" value="C:cytosol"/>
    <property type="evidence" value="ECO:0007669"/>
    <property type="project" value="TreeGrafter"/>
</dbReference>
<dbReference type="GO" id="GO:0030170">
    <property type="term" value="F:pyridoxal phosphate binding"/>
    <property type="evidence" value="ECO:0007669"/>
    <property type="project" value="UniProtKB-UniRule"/>
</dbReference>
<evidence type="ECO:0000256" key="1">
    <source>
        <dbReference type="ARBA" id="ARBA00001933"/>
    </source>
</evidence>
<feature type="modified residue" description="N6-(pyridoxal phosphate)lysine" evidence="4 5">
    <location>
        <position position="36"/>
    </location>
</feature>
<dbReference type="PROSITE" id="PS00395">
    <property type="entry name" value="ALANINE_RACEMASE"/>
    <property type="match status" value="1"/>
</dbReference>
<evidence type="ECO:0000256" key="4">
    <source>
        <dbReference type="HAMAP-Rule" id="MF_01201"/>
    </source>
</evidence>
<dbReference type="InterPro" id="IPR009006">
    <property type="entry name" value="Ala_racemase/Decarboxylase_C"/>
</dbReference>
<evidence type="ECO:0000256" key="5">
    <source>
        <dbReference type="PIRSR" id="PIRSR600821-50"/>
    </source>
</evidence>
<dbReference type="UniPathway" id="UPA00042">
    <property type="reaction ID" value="UER00497"/>
</dbReference>
<comment type="cofactor">
    <cofactor evidence="1 4 5">
        <name>pyridoxal 5'-phosphate</name>
        <dbReference type="ChEBI" id="CHEBI:597326"/>
    </cofactor>
</comment>
<evidence type="ECO:0000313" key="9">
    <source>
        <dbReference type="Proteomes" id="UP000244893"/>
    </source>
</evidence>
<dbReference type="PANTHER" id="PTHR30511:SF0">
    <property type="entry name" value="ALANINE RACEMASE, CATABOLIC-RELATED"/>
    <property type="match status" value="1"/>
</dbReference>
<dbReference type="InterPro" id="IPR001608">
    <property type="entry name" value="Ala_racemase_N"/>
</dbReference>
<proteinExistence type="inferred from homology"/>
<dbReference type="HAMAP" id="MF_01201">
    <property type="entry name" value="Ala_racemase"/>
    <property type="match status" value="1"/>
</dbReference>
<comment type="function">
    <text evidence="4">Catalyzes the interconversion of L-alanine and D-alanine. May also act on other amino acids.</text>
</comment>
<dbReference type="SUPFAM" id="SSF51419">
    <property type="entry name" value="PLP-binding barrel"/>
    <property type="match status" value="1"/>
</dbReference>
<evidence type="ECO:0000256" key="3">
    <source>
        <dbReference type="ARBA" id="ARBA00023235"/>
    </source>
</evidence>
<organism evidence="8 9">
    <name type="scientific">Amnibacterium flavum</name>
    <dbReference type="NCBI Taxonomy" id="2173173"/>
    <lineage>
        <taxon>Bacteria</taxon>
        <taxon>Bacillati</taxon>
        <taxon>Actinomycetota</taxon>
        <taxon>Actinomycetes</taxon>
        <taxon>Micrococcales</taxon>
        <taxon>Microbacteriaceae</taxon>
        <taxon>Amnibacterium</taxon>
    </lineage>
</organism>
<dbReference type="GO" id="GO:0009252">
    <property type="term" value="P:peptidoglycan biosynthetic process"/>
    <property type="evidence" value="ECO:0007669"/>
    <property type="project" value="TreeGrafter"/>
</dbReference>
<evidence type="ECO:0000256" key="6">
    <source>
        <dbReference type="PIRSR" id="PIRSR600821-52"/>
    </source>
</evidence>
<feature type="active site" description="Proton acceptor; specific for L-alanine" evidence="4">
    <location>
        <position position="262"/>
    </location>
</feature>
<dbReference type="InterPro" id="IPR011079">
    <property type="entry name" value="Ala_racemase_C"/>
</dbReference>
<keyword evidence="2 4" id="KW-0663">Pyridoxal phosphate</keyword>
<dbReference type="OrthoDB" id="9813814at2"/>
<comment type="catalytic activity">
    <reaction evidence="4">
        <text>L-alanine = D-alanine</text>
        <dbReference type="Rhea" id="RHEA:20249"/>
        <dbReference type="ChEBI" id="CHEBI:57416"/>
        <dbReference type="ChEBI" id="CHEBI:57972"/>
        <dbReference type="EC" id="5.1.1.1"/>
    </reaction>
</comment>
<evidence type="ECO:0000313" key="8">
    <source>
        <dbReference type="EMBL" id="PVZ95058.1"/>
    </source>
</evidence>
<keyword evidence="9" id="KW-1185">Reference proteome</keyword>
<dbReference type="PRINTS" id="PR00992">
    <property type="entry name" value="ALARACEMASE"/>
</dbReference>
<accession>A0A2V1HR89</accession>
<keyword evidence="3 4" id="KW-0413">Isomerase</keyword>
<dbReference type="EC" id="5.1.1.1" evidence="4"/>
<reference evidence="8 9" key="1">
    <citation type="submission" date="2018-05" db="EMBL/GenBank/DDBJ databases">
        <title>Amnibacterium sp. M8JJ-5, whole genome shotgun sequence.</title>
        <authorList>
            <person name="Tuo L."/>
        </authorList>
    </citation>
    <scope>NUCLEOTIDE SEQUENCE [LARGE SCALE GENOMIC DNA]</scope>
    <source>
        <strain evidence="8 9">M8JJ-5</strain>
    </source>
</reference>
<dbReference type="Pfam" id="PF01168">
    <property type="entry name" value="Ala_racemase_N"/>
    <property type="match status" value="1"/>
</dbReference>
<dbReference type="SMART" id="SM01005">
    <property type="entry name" value="Ala_racemase_C"/>
    <property type="match status" value="1"/>
</dbReference>
<dbReference type="SUPFAM" id="SSF50621">
    <property type="entry name" value="Alanine racemase C-terminal domain-like"/>
    <property type="match status" value="1"/>
</dbReference>
<feature type="binding site" evidence="4 6">
    <location>
        <position position="310"/>
    </location>
    <ligand>
        <name>substrate</name>
    </ligand>
</feature>
<dbReference type="AlphaFoldDB" id="A0A2V1HR89"/>
<sequence length="367" mass="38425">MTGATREAVIDSDAITANVSRLRELVGTDHTMVVVKADGYGHGAVRAARAALDGGADWLGVADIDEALALRAAGITAPVLAWLHDPFADFAPAIAESIDIGISTADQLEQVASLGVGAVPVIQFKVETGLNRNGLAPDDWERVFARAAELERRGALRVRGVFSHLSNTSPDADAAAVESFSRAVGLAGAAGLAPELRHLASTAGAVRRPEARFDLVRLGIGAYGLSPFAADDGIDLGLRPAMTLTSRVAAVRRVAAGAGVSYDHVWRADRPTTLALVPLGYADGLPRAASGQADVWIGGARHPVRGRIAMDQIVVDVGESAVEVGDRVVVFGDPAHGYPSADDWGRWSDSINYEIVTRIGPRVTRTP</sequence>
<dbReference type="GO" id="GO:0030632">
    <property type="term" value="P:D-alanine biosynthetic process"/>
    <property type="evidence" value="ECO:0007669"/>
    <property type="project" value="UniProtKB-UniRule"/>
</dbReference>
<dbReference type="Gene3D" id="2.40.37.10">
    <property type="entry name" value="Lyase, Ornithine Decarboxylase, Chain A, domain 1"/>
    <property type="match status" value="1"/>
</dbReference>
<dbReference type="InterPro" id="IPR029066">
    <property type="entry name" value="PLP-binding_barrel"/>
</dbReference>
<dbReference type="Gene3D" id="3.20.20.10">
    <property type="entry name" value="Alanine racemase"/>
    <property type="match status" value="1"/>
</dbReference>
<dbReference type="NCBIfam" id="TIGR00492">
    <property type="entry name" value="alr"/>
    <property type="match status" value="1"/>
</dbReference>